<dbReference type="InterPro" id="IPR005467">
    <property type="entry name" value="His_kinase_dom"/>
</dbReference>
<dbReference type="InterPro" id="IPR013655">
    <property type="entry name" value="PAS_fold_3"/>
</dbReference>
<dbReference type="SMART" id="SM01049">
    <property type="entry name" value="Cache_2"/>
    <property type="match status" value="1"/>
</dbReference>
<feature type="domain" description="PAS" evidence="12">
    <location>
        <begin position="394"/>
        <end position="467"/>
    </location>
</feature>
<dbReference type="InterPro" id="IPR003661">
    <property type="entry name" value="HisK_dim/P_dom"/>
</dbReference>
<evidence type="ECO:0000256" key="4">
    <source>
        <dbReference type="ARBA" id="ARBA00022475"/>
    </source>
</evidence>
<evidence type="ECO:0000256" key="6">
    <source>
        <dbReference type="ARBA" id="ARBA00022692"/>
    </source>
</evidence>
<protein>
    <recommendedName>
        <fullName evidence="3">histidine kinase</fullName>
        <ecNumber evidence="3">2.7.13.3</ecNumber>
    </recommendedName>
</protein>
<dbReference type="PANTHER" id="PTHR43065:SF47">
    <property type="match status" value="1"/>
</dbReference>
<dbReference type="PANTHER" id="PTHR43065">
    <property type="entry name" value="SENSOR HISTIDINE KINASE"/>
    <property type="match status" value="1"/>
</dbReference>
<dbReference type="CDD" id="cd00082">
    <property type="entry name" value="HisKA"/>
    <property type="match status" value="1"/>
</dbReference>
<evidence type="ECO:0000256" key="7">
    <source>
        <dbReference type="ARBA" id="ARBA00022989"/>
    </source>
</evidence>
<evidence type="ECO:0000256" key="1">
    <source>
        <dbReference type="ARBA" id="ARBA00000085"/>
    </source>
</evidence>
<dbReference type="InterPro" id="IPR000014">
    <property type="entry name" value="PAS"/>
</dbReference>
<dbReference type="SMART" id="SM00387">
    <property type="entry name" value="HATPase_c"/>
    <property type="match status" value="1"/>
</dbReference>
<dbReference type="SUPFAM" id="SSF55785">
    <property type="entry name" value="PYP-like sensor domain (PAS domain)"/>
    <property type="match status" value="1"/>
</dbReference>
<dbReference type="InterPro" id="IPR035965">
    <property type="entry name" value="PAS-like_dom_sf"/>
</dbReference>
<dbReference type="EMBL" id="CP042652">
    <property type="protein sequence ID" value="QKE29820.1"/>
    <property type="molecule type" value="Genomic_DNA"/>
</dbReference>
<dbReference type="GO" id="GO:0005886">
    <property type="term" value="C:plasma membrane"/>
    <property type="evidence" value="ECO:0007669"/>
    <property type="project" value="UniProtKB-SubCell"/>
</dbReference>
<keyword evidence="6 10" id="KW-0812">Transmembrane</keyword>
<keyword evidence="5" id="KW-0597">Phosphoprotein</keyword>
<feature type="coiled-coil region" evidence="9">
    <location>
        <begin position="38"/>
        <end position="65"/>
    </location>
</feature>
<dbReference type="InterPro" id="IPR033480">
    <property type="entry name" value="sCache_2"/>
</dbReference>
<reference evidence="13 14" key="1">
    <citation type="submission" date="2019-08" db="EMBL/GenBank/DDBJ databases">
        <title>Complete genome sequence of Arcobacter acticola.</title>
        <authorList>
            <person name="Miller W."/>
        </authorList>
    </citation>
    <scope>NUCLEOTIDE SEQUENCE [LARGE SCALE GENOMIC DNA]</scope>
    <source>
        <strain evidence="13 14">KCTC 52212</strain>
    </source>
</reference>
<keyword evidence="13" id="KW-0418">Kinase</keyword>
<dbReference type="KEGG" id="paco:AACT_2750"/>
<keyword evidence="9" id="KW-0175">Coiled coil</keyword>
<evidence type="ECO:0000256" key="2">
    <source>
        <dbReference type="ARBA" id="ARBA00004651"/>
    </source>
</evidence>
<dbReference type="CDD" id="cd00130">
    <property type="entry name" value="PAS"/>
    <property type="match status" value="1"/>
</dbReference>
<dbReference type="SUPFAM" id="SSF55874">
    <property type="entry name" value="ATPase domain of HSP90 chaperone/DNA topoisomerase II/histidine kinase"/>
    <property type="match status" value="1"/>
</dbReference>
<dbReference type="NCBIfam" id="TIGR00229">
    <property type="entry name" value="sensory_box"/>
    <property type="match status" value="1"/>
</dbReference>
<evidence type="ECO:0000256" key="10">
    <source>
        <dbReference type="SAM" id="Phobius"/>
    </source>
</evidence>
<dbReference type="AlphaFoldDB" id="A0A6M8EGQ1"/>
<evidence type="ECO:0000256" key="8">
    <source>
        <dbReference type="ARBA" id="ARBA00023136"/>
    </source>
</evidence>
<dbReference type="PRINTS" id="PR00344">
    <property type="entry name" value="BCTRLSENSOR"/>
</dbReference>
<evidence type="ECO:0000313" key="14">
    <source>
        <dbReference type="Proteomes" id="UP000503483"/>
    </source>
</evidence>
<evidence type="ECO:0000256" key="9">
    <source>
        <dbReference type="SAM" id="Coils"/>
    </source>
</evidence>
<keyword evidence="4" id="KW-1003">Cell membrane</keyword>
<keyword evidence="7 10" id="KW-1133">Transmembrane helix</keyword>
<sequence length="762" mass="89102">MQDISNEKFVLRIIKYAPLIFILIASILTTAYISLDYINTLKKEKEKIENEYIKLNKELIKSDINNIYNYINNKNAQSNELLKQKLKKEINTAHDIMTSIYDKYKNERTKEEIIEIMKTALENVRFNDGRGYFSIHTMEGVNVFHPIYKEFEGTLVLNRKDIYGDYPVREAISIAKAKTEGFLSWYYYKLKDKSKELKKLGIVKEFKPYNFIITTAEFEEDFENLVKNQIIDYIKVLNDGGSNHIFIIDKNADFLLTKTKFVNVSDIDKENIFVKSYNDFINSNDKDKYSQYEYTSIDERISKSAKISYLRKVEIYDWIIGTGFNLDNLSLKIKEKQKELEKDYDEHMYVAIIIATSMTFLFLISSMLVSRLLQKKFLLHKKDLEKQIIENKKQKETLIRAQEVAHIGDWKLDLQTNEVFWSDEIIRIFGFEKYDKNMFGFELLKDIIVPEDISALEDVIRNCINKGIEYKIIYRIKRANNEIRWIDCRGKLDEDKLSIIGIIQDITESKNLEIEKQQKDELLYQQSKMAAMGEMIGNIAHQWRQPLSTISTASTGTKLQKEMNCLSDEDLFSALTSINNSAQYLSKTIDDFRDFFNPSNNKITEFNIKDTILKTLNLVKAQFVSKEIEIIQDIQEYKIRTIENELIQVLVNILNNARDALDLAENQRRLIFINAYSKDNTLHLEIQDNAQGIPEDIIDRIFEPYFTTKHQSQGTGIGLYMSKEIVEKHLNGKLIVSNKEYVFDGISYVGACFTIGIMDDFI</sequence>
<dbReference type="SMART" id="SM00388">
    <property type="entry name" value="HisKA"/>
    <property type="match status" value="1"/>
</dbReference>
<evidence type="ECO:0000259" key="11">
    <source>
        <dbReference type="PROSITE" id="PS50109"/>
    </source>
</evidence>
<comment type="subcellular location">
    <subcellularLocation>
        <location evidence="2">Cell membrane</location>
        <topology evidence="2">Multi-pass membrane protein</topology>
    </subcellularLocation>
</comment>
<feature type="transmembrane region" description="Helical" evidence="10">
    <location>
        <begin position="348"/>
        <end position="373"/>
    </location>
</feature>
<dbReference type="RefSeq" id="WP_172127911.1">
    <property type="nucleotide sequence ID" value="NZ_CP042652.1"/>
</dbReference>
<accession>A0A6M8EGQ1</accession>
<dbReference type="InterPro" id="IPR036097">
    <property type="entry name" value="HisK_dim/P_sf"/>
</dbReference>
<comment type="catalytic activity">
    <reaction evidence="1">
        <text>ATP + protein L-histidine = ADP + protein N-phospho-L-histidine.</text>
        <dbReference type="EC" id="2.7.13.3"/>
    </reaction>
</comment>
<dbReference type="Pfam" id="PF02518">
    <property type="entry name" value="HATPase_c"/>
    <property type="match status" value="1"/>
</dbReference>
<dbReference type="Pfam" id="PF08269">
    <property type="entry name" value="dCache_2"/>
    <property type="match status" value="1"/>
</dbReference>
<feature type="transmembrane region" description="Helical" evidence="10">
    <location>
        <begin position="16"/>
        <end position="35"/>
    </location>
</feature>
<dbReference type="Proteomes" id="UP000503483">
    <property type="component" value="Chromosome"/>
</dbReference>
<dbReference type="Gene3D" id="1.10.287.130">
    <property type="match status" value="1"/>
</dbReference>
<dbReference type="Gene3D" id="3.30.565.10">
    <property type="entry name" value="Histidine kinase-like ATPase, C-terminal domain"/>
    <property type="match status" value="1"/>
</dbReference>
<dbReference type="SUPFAM" id="SSF47384">
    <property type="entry name" value="Homodimeric domain of signal transducing histidine kinase"/>
    <property type="match status" value="1"/>
</dbReference>
<dbReference type="Pfam" id="PF08447">
    <property type="entry name" value="PAS_3"/>
    <property type="match status" value="1"/>
</dbReference>
<dbReference type="InterPro" id="IPR036890">
    <property type="entry name" value="HATPase_C_sf"/>
</dbReference>
<evidence type="ECO:0000256" key="5">
    <source>
        <dbReference type="ARBA" id="ARBA00022553"/>
    </source>
</evidence>
<dbReference type="Pfam" id="PF00512">
    <property type="entry name" value="HisKA"/>
    <property type="match status" value="1"/>
</dbReference>
<name>A0A6M8EGQ1_9BACT</name>
<dbReference type="InterPro" id="IPR004358">
    <property type="entry name" value="Sig_transdc_His_kin-like_C"/>
</dbReference>
<organism evidence="13 14">
    <name type="scientific">Arcobacter acticola</name>
    <dbReference type="NCBI Taxonomy" id="1849015"/>
    <lineage>
        <taxon>Bacteria</taxon>
        <taxon>Pseudomonadati</taxon>
        <taxon>Campylobacterota</taxon>
        <taxon>Epsilonproteobacteria</taxon>
        <taxon>Campylobacterales</taxon>
        <taxon>Arcobacteraceae</taxon>
        <taxon>Arcobacter</taxon>
    </lineage>
</organism>
<dbReference type="PROSITE" id="PS50112">
    <property type="entry name" value="PAS"/>
    <property type="match status" value="1"/>
</dbReference>
<keyword evidence="13" id="KW-0808">Transferase</keyword>
<dbReference type="EC" id="2.7.13.3" evidence="3"/>
<gene>
    <name evidence="13" type="ORF">AACT_2750</name>
</gene>
<dbReference type="CDD" id="cd00075">
    <property type="entry name" value="HATPase"/>
    <property type="match status" value="1"/>
</dbReference>
<dbReference type="Gene3D" id="3.30.450.20">
    <property type="entry name" value="PAS domain"/>
    <property type="match status" value="3"/>
</dbReference>
<dbReference type="Gene3D" id="2.10.70.100">
    <property type="match status" value="1"/>
</dbReference>
<dbReference type="InterPro" id="IPR004010">
    <property type="entry name" value="Double_Cache_2"/>
</dbReference>
<dbReference type="InterPro" id="IPR003594">
    <property type="entry name" value="HATPase_dom"/>
</dbReference>
<evidence type="ECO:0000259" key="12">
    <source>
        <dbReference type="PROSITE" id="PS50112"/>
    </source>
</evidence>
<keyword evidence="8 10" id="KW-0472">Membrane</keyword>
<proteinExistence type="predicted"/>
<keyword evidence="14" id="KW-1185">Reference proteome</keyword>
<feature type="domain" description="Histidine kinase" evidence="11">
    <location>
        <begin position="538"/>
        <end position="761"/>
    </location>
</feature>
<dbReference type="PROSITE" id="PS50109">
    <property type="entry name" value="HIS_KIN"/>
    <property type="match status" value="1"/>
</dbReference>
<evidence type="ECO:0000256" key="3">
    <source>
        <dbReference type="ARBA" id="ARBA00012438"/>
    </source>
</evidence>
<evidence type="ECO:0000313" key="13">
    <source>
        <dbReference type="EMBL" id="QKE29820.1"/>
    </source>
</evidence>
<dbReference type="GO" id="GO:0000155">
    <property type="term" value="F:phosphorelay sensor kinase activity"/>
    <property type="evidence" value="ECO:0007669"/>
    <property type="project" value="InterPro"/>
</dbReference>